<evidence type="ECO:0000256" key="1">
    <source>
        <dbReference type="ARBA" id="ARBA00022723"/>
    </source>
</evidence>
<dbReference type="NCBIfam" id="TIGR01900">
    <property type="entry name" value="dapE-gram_pos"/>
    <property type="match status" value="1"/>
</dbReference>
<dbReference type="Proteomes" id="UP001432060">
    <property type="component" value="Chromosome"/>
</dbReference>
<evidence type="ECO:0000259" key="4">
    <source>
        <dbReference type="Pfam" id="PF07687"/>
    </source>
</evidence>
<dbReference type="RefSeq" id="WP_329401565.1">
    <property type="nucleotide sequence ID" value="NZ_CP109019.1"/>
</dbReference>
<dbReference type="SUPFAM" id="SSF53187">
    <property type="entry name" value="Zn-dependent exopeptidases"/>
    <property type="match status" value="1"/>
</dbReference>
<dbReference type="CDD" id="cd05647">
    <property type="entry name" value="M20_DapE_actinobac"/>
    <property type="match status" value="1"/>
</dbReference>
<dbReference type="InterPro" id="IPR050072">
    <property type="entry name" value="Peptidase_M20A"/>
</dbReference>
<dbReference type="InterPro" id="IPR010174">
    <property type="entry name" value="Succinyl-DAP_deSuclase_DapE"/>
</dbReference>
<keyword evidence="6" id="KW-1185">Reference proteome</keyword>
<evidence type="ECO:0000313" key="6">
    <source>
        <dbReference type="Proteomes" id="UP001432060"/>
    </source>
</evidence>
<organism evidence="5 6">
    <name type="scientific">Streptomyces melanogenes</name>
    <dbReference type="NCBI Taxonomy" id="67326"/>
    <lineage>
        <taxon>Bacteria</taxon>
        <taxon>Bacillati</taxon>
        <taxon>Actinomycetota</taxon>
        <taxon>Actinomycetes</taxon>
        <taxon>Kitasatosporales</taxon>
        <taxon>Streptomycetaceae</taxon>
        <taxon>Streptomyces</taxon>
    </lineage>
</organism>
<dbReference type="EMBL" id="CP109019">
    <property type="protein sequence ID" value="WUT85146.1"/>
    <property type="molecule type" value="Genomic_DNA"/>
</dbReference>
<dbReference type="Gene3D" id="3.30.70.360">
    <property type="match status" value="1"/>
</dbReference>
<evidence type="ECO:0000256" key="3">
    <source>
        <dbReference type="NCBIfam" id="TIGR01900"/>
    </source>
</evidence>
<proteinExistence type="predicted"/>
<reference evidence="5" key="1">
    <citation type="submission" date="2022-10" db="EMBL/GenBank/DDBJ databases">
        <title>The complete genomes of actinobacterial strains from the NBC collection.</title>
        <authorList>
            <person name="Joergensen T.S."/>
            <person name="Alvarez Arevalo M."/>
            <person name="Sterndorff E.B."/>
            <person name="Faurdal D."/>
            <person name="Vuksanovic O."/>
            <person name="Mourched A.-S."/>
            <person name="Charusanti P."/>
            <person name="Shaw S."/>
            <person name="Blin K."/>
            <person name="Weber T."/>
        </authorList>
    </citation>
    <scope>NUCLEOTIDE SEQUENCE</scope>
    <source>
        <strain evidence="5">NBC_00668</strain>
    </source>
</reference>
<evidence type="ECO:0000256" key="2">
    <source>
        <dbReference type="ARBA" id="ARBA00022801"/>
    </source>
</evidence>
<dbReference type="InterPro" id="IPR011650">
    <property type="entry name" value="Peptidase_M20_dimer"/>
</dbReference>
<protein>
    <recommendedName>
        <fullName evidence="3">Succinyl-diaminopimelate desuccinylase</fullName>
        <ecNumber evidence="3">3.5.1.18</ecNumber>
    </recommendedName>
</protein>
<keyword evidence="1" id="KW-0479">Metal-binding</keyword>
<sequence length="359" mass="38213">MADSALDLTLDGPALTAWLVDFPSESGTEKPLADAIEAALRTLPHLTVDRHGNNVVARTNLGRAERVVLAGHIDTVPIAGNVPSRLDENGVLWGCGTSDMKSGVAVQLRIAATVPEPNRDLTFVFYDNEEVAAHLNGLGHVADAHPDWIEGDFAVLLEPSDAQVEGGCQGTLRVILHTAGERAHSARSWMGSNAIHAAAPILARLAAYEPRRPVIDGLEYHEGLNAVRIEGGVANNVIPDACAVTVNYRYAPDRTAEEALAHVREVFADCAITEFTVDDHSGAALPGLSHPAAAAFMAAVGGTPQPKFGWTDVSRFGALGVPAVNYGPGDALYAHKRDEHVAVDRITHCERRLHAWLTA</sequence>
<dbReference type="GO" id="GO:0009014">
    <property type="term" value="F:succinyl-diaminopimelate desuccinylase activity"/>
    <property type="evidence" value="ECO:0007669"/>
    <property type="project" value="UniProtKB-EC"/>
</dbReference>
<feature type="domain" description="Peptidase M20 dimerisation" evidence="4">
    <location>
        <begin position="170"/>
        <end position="268"/>
    </location>
</feature>
<accession>A0ABZ1XQR0</accession>
<dbReference type="Pfam" id="PF07687">
    <property type="entry name" value="M20_dimer"/>
    <property type="match status" value="1"/>
</dbReference>
<keyword evidence="2 5" id="KW-0378">Hydrolase</keyword>
<dbReference type="InterPro" id="IPR002933">
    <property type="entry name" value="Peptidase_M20"/>
</dbReference>
<dbReference type="PANTHER" id="PTHR43808">
    <property type="entry name" value="ACETYLORNITHINE DEACETYLASE"/>
    <property type="match status" value="1"/>
</dbReference>
<evidence type="ECO:0000313" key="5">
    <source>
        <dbReference type="EMBL" id="WUT85146.1"/>
    </source>
</evidence>
<dbReference type="PANTHER" id="PTHR43808:SF31">
    <property type="entry name" value="N-ACETYL-L-CITRULLINE DEACETYLASE"/>
    <property type="match status" value="1"/>
</dbReference>
<dbReference type="EC" id="3.5.1.18" evidence="3"/>
<dbReference type="Gene3D" id="3.40.630.10">
    <property type="entry name" value="Zn peptidases"/>
    <property type="match status" value="1"/>
</dbReference>
<dbReference type="Pfam" id="PF01546">
    <property type="entry name" value="Peptidase_M20"/>
    <property type="match status" value="1"/>
</dbReference>
<name>A0ABZ1XQR0_9ACTN</name>
<gene>
    <name evidence="5" type="primary">dapE</name>
    <name evidence="5" type="ORF">OG515_24635</name>
</gene>
<dbReference type="InterPro" id="IPR036264">
    <property type="entry name" value="Bact_exopeptidase_dim_dom"/>
</dbReference>
<dbReference type="SUPFAM" id="SSF55031">
    <property type="entry name" value="Bacterial exopeptidase dimerisation domain"/>
    <property type="match status" value="1"/>
</dbReference>